<dbReference type="SUPFAM" id="SSF55031">
    <property type="entry name" value="Bacterial exopeptidase dimerisation domain"/>
    <property type="match status" value="1"/>
</dbReference>
<evidence type="ECO:0000259" key="3">
    <source>
        <dbReference type="Pfam" id="PF07687"/>
    </source>
</evidence>
<comment type="caution">
    <text evidence="4">The sequence shown here is derived from an EMBL/GenBank/DDBJ whole genome shotgun (WGS) entry which is preliminary data.</text>
</comment>
<dbReference type="GO" id="GO:0050118">
    <property type="term" value="F:N-acetyldiaminopimelate deacetylase activity"/>
    <property type="evidence" value="ECO:0007669"/>
    <property type="project" value="UniProtKB-ARBA"/>
</dbReference>
<sequence>MGGLFEKEAAALAADLVALRRSLHTAPEVGLHLPGTQALVLDALAGTGLSVRTGENLSSVVAVLDGAGPGPTVVLRGDMDALPVRERTGLPFAAEGEAMHACGHDLHTAGLIGAVRLLAARREEISGSVVFMFQPGEEGYDGAGLMLDEGLLDATPRPPDAAYALHVVADLPAGRCYTRPGPIMASYGVLEVTVTGRGGHGGRPHEALDPIPVAAEAATALQTYVTRRFDAFEPVVVTVGEFHAGTAPNVIPEHAVFRAGVRSFSDPVTERLAAELPALVEGIAAAHGARAEATFETVLPATVNSPEHAALFAETARALFGDDRFEELPRPRIGSEDFSRVLRRVPGAYGYLGAAPADAPGHPSGNHSPTAVFDDSVTPDAARLLAALAWQHVGPSPAPPSTHRTGDTHD</sequence>
<dbReference type="PANTHER" id="PTHR11014:SF63">
    <property type="entry name" value="METALLOPEPTIDASE, PUTATIVE (AFU_ORTHOLOGUE AFUA_6G09600)-RELATED"/>
    <property type="match status" value="1"/>
</dbReference>
<feature type="binding site" evidence="2">
    <location>
        <position position="138"/>
    </location>
    <ligand>
        <name>Mn(2+)</name>
        <dbReference type="ChEBI" id="CHEBI:29035"/>
        <label>2</label>
    </ligand>
</feature>
<dbReference type="SUPFAM" id="SSF53187">
    <property type="entry name" value="Zn-dependent exopeptidases"/>
    <property type="match status" value="1"/>
</dbReference>
<dbReference type="NCBIfam" id="TIGR01891">
    <property type="entry name" value="amidohydrolases"/>
    <property type="match status" value="1"/>
</dbReference>
<dbReference type="GO" id="GO:0046872">
    <property type="term" value="F:metal ion binding"/>
    <property type="evidence" value="ECO:0007669"/>
    <property type="project" value="UniProtKB-KW"/>
</dbReference>
<comment type="cofactor">
    <cofactor evidence="2">
        <name>Mn(2+)</name>
        <dbReference type="ChEBI" id="CHEBI:29035"/>
    </cofactor>
    <text evidence="2">The Mn(2+) ion enhances activity.</text>
</comment>
<dbReference type="InterPro" id="IPR011650">
    <property type="entry name" value="Peptidase_M20_dimer"/>
</dbReference>
<dbReference type="Pfam" id="PF01546">
    <property type="entry name" value="Peptidase_M20"/>
    <property type="match status" value="1"/>
</dbReference>
<keyword evidence="1" id="KW-0378">Hydrolase</keyword>
<name>A0A2J7Z2Z3_STRMQ</name>
<evidence type="ECO:0000313" key="4">
    <source>
        <dbReference type="EMBL" id="PNG94644.1"/>
    </source>
</evidence>
<dbReference type="FunFam" id="3.30.70.360:FF:000001">
    <property type="entry name" value="N-acetyldiaminopimelate deacetylase"/>
    <property type="match status" value="1"/>
</dbReference>
<dbReference type="Gene3D" id="3.40.630.10">
    <property type="entry name" value="Zn peptidases"/>
    <property type="match status" value="1"/>
</dbReference>
<feature type="binding site" evidence="2">
    <location>
        <position position="166"/>
    </location>
    <ligand>
        <name>Mn(2+)</name>
        <dbReference type="ChEBI" id="CHEBI:29035"/>
        <label>2</label>
    </ligand>
</feature>
<dbReference type="InterPro" id="IPR017439">
    <property type="entry name" value="Amidohydrolase"/>
</dbReference>
<dbReference type="Gene3D" id="3.30.70.360">
    <property type="match status" value="1"/>
</dbReference>
<feature type="binding site" evidence="2">
    <location>
        <position position="367"/>
    </location>
    <ligand>
        <name>Mn(2+)</name>
        <dbReference type="ChEBI" id="CHEBI:29035"/>
        <label>2</label>
    </ligand>
</feature>
<keyword evidence="5" id="KW-1185">Reference proteome</keyword>
<feature type="domain" description="Peptidase M20 dimerisation" evidence="3">
    <location>
        <begin position="191"/>
        <end position="265"/>
    </location>
</feature>
<dbReference type="RefSeq" id="WP_102933343.1">
    <property type="nucleotide sequence ID" value="NZ_LJIW01000001.1"/>
</dbReference>
<dbReference type="GO" id="GO:0019877">
    <property type="term" value="P:diaminopimelate biosynthetic process"/>
    <property type="evidence" value="ECO:0007669"/>
    <property type="project" value="UniProtKB-ARBA"/>
</dbReference>
<evidence type="ECO:0000256" key="1">
    <source>
        <dbReference type="ARBA" id="ARBA00022801"/>
    </source>
</evidence>
<feature type="binding site" evidence="2">
    <location>
        <position position="102"/>
    </location>
    <ligand>
        <name>Mn(2+)</name>
        <dbReference type="ChEBI" id="CHEBI:29035"/>
        <label>2</label>
    </ligand>
</feature>
<accession>A0A2J7Z2Z3</accession>
<proteinExistence type="predicted"/>
<dbReference type="Pfam" id="PF07687">
    <property type="entry name" value="M20_dimer"/>
    <property type="match status" value="1"/>
</dbReference>
<dbReference type="InterPro" id="IPR036264">
    <property type="entry name" value="Bact_exopeptidase_dim_dom"/>
</dbReference>
<dbReference type="CDD" id="cd03886">
    <property type="entry name" value="M20_Acy1"/>
    <property type="match status" value="1"/>
</dbReference>
<reference evidence="4 5" key="1">
    <citation type="submission" date="2015-09" db="EMBL/GenBank/DDBJ databases">
        <title>Genome sequence, genome mining and natural product profiling of a biocontrol bacterium Streptomyces malaysiensis F913.</title>
        <authorList>
            <person name="Xu Y."/>
            <person name="Wei J."/>
            <person name="Xie J."/>
            <person name="Li T."/>
            <person name="Zhou Z."/>
        </authorList>
    </citation>
    <scope>NUCLEOTIDE SEQUENCE [LARGE SCALE GENOMIC DNA]</scope>
    <source>
        <strain evidence="4 5">F913</strain>
    </source>
</reference>
<keyword evidence="2" id="KW-0479">Metal-binding</keyword>
<dbReference type="AlphaFoldDB" id="A0A2J7Z2Z3"/>
<feature type="binding site" evidence="2">
    <location>
        <position position="104"/>
    </location>
    <ligand>
        <name>Mn(2+)</name>
        <dbReference type="ChEBI" id="CHEBI:29035"/>
        <label>2</label>
    </ligand>
</feature>
<evidence type="ECO:0000313" key="5">
    <source>
        <dbReference type="Proteomes" id="UP000236520"/>
    </source>
</evidence>
<dbReference type="PIRSF" id="PIRSF005962">
    <property type="entry name" value="Pept_M20D_amidohydro"/>
    <property type="match status" value="1"/>
</dbReference>
<protein>
    <recommendedName>
        <fullName evidence="3">Peptidase M20 dimerisation domain-containing protein</fullName>
    </recommendedName>
</protein>
<dbReference type="Proteomes" id="UP000236520">
    <property type="component" value="Unassembled WGS sequence"/>
</dbReference>
<evidence type="ECO:0000256" key="2">
    <source>
        <dbReference type="PIRSR" id="PIRSR005962-1"/>
    </source>
</evidence>
<organism evidence="4 5">
    <name type="scientific">Streptomyces malaysiensis</name>
    <dbReference type="NCBI Taxonomy" id="92644"/>
    <lineage>
        <taxon>Bacteria</taxon>
        <taxon>Bacillati</taxon>
        <taxon>Actinomycetota</taxon>
        <taxon>Actinomycetes</taxon>
        <taxon>Kitasatosporales</taxon>
        <taxon>Streptomycetaceae</taxon>
        <taxon>Streptomyces</taxon>
        <taxon>Streptomyces violaceusniger group</taxon>
    </lineage>
</organism>
<gene>
    <name evidence="4" type="ORF">SMF913_10669</name>
</gene>
<dbReference type="EMBL" id="LJIW01000001">
    <property type="protein sequence ID" value="PNG94644.1"/>
    <property type="molecule type" value="Genomic_DNA"/>
</dbReference>
<dbReference type="PANTHER" id="PTHR11014">
    <property type="entry name" value="PEPTIDASE M20 FAMILY MEMBER"/>
    <property type="match status" value="1"/>
</dbReference>
<dbReference type="InterPro" id="IPR002933">
    <property type="entry name" value="Peptidase_M20"/>
</dbReference>
<keyword evidence="2" id="KW-0464">Manganese</keyword>